<sequence>MSGFQIGCRVRVLRGRQFAEFKERDEGVILEINDECRNCVVVFDGRKEKVQVALKHLRVVANGRNPDSGASERSPKVLAKEIANEMRLADLSTVQVLEAEVQELRCELAKSQRRCEVLSAKAERCFESEACAKQEELQADLVAARAEATAQELQTAVASLKADFRQQQAEALASARDLRSELARQQQELAEERLAAASLRQELHRVSHEPGNEFSAKVFEVKGAQWAEQIAEQAQRELAFVRGPDVPKGKLSGRRPERGGMEAQLGEFESARAGPVPARPDNPHAWHGDGSVRSGVLGSAVACASSPAPAENLHAGHAQHDAGHRGSLFGGALGSTVMPGAPSPARPVAEGLHARPDAGHPGSPGGALGRALMPGATSPDRPAADNLQARPAAENLHAGLDGHARPDAGHPGSPGGALGSAVMPGATSPARPAADNLQAAHAQRDAGHLGSLGARPAADTLHAGLAGHARPDAGHPGSPGGALGSAVMSGASSLALAGYAGHAGHAGPPGGALGSSVAGASSEALHMPQPSLQPQAKPLSALQFMSEPRASPPRNTLTKYSSWPSPAQARSAATPEGRVLSPSSLHSSASDDRLDRLALASKMASKLKRASANAVERSRVTMPPRSLSGVEALHARMNKSRHANAGSAMVAKDTPEATLQEHDGHEGHPLRKRMGKRPPQPSPGRRADEIDDDPSWGGWF</sequence>
<evidence type="ECO:0000256" key="2">
    <source>
        <dbReference type="SAM" id="MobiDB-lite"/>
    </source>
</evidence>
<feature type="region of interest" description="Disordered" evidence="2">
    <location>
        <begin position="399"/>
        <end position="454"/>
    </location>
</feature>
<evidence type="ECO:0000256" key="1">
    <source>
        <dbReference type="SAM" id="Coils"/>
    </source>
</evidence>
<keyword evidence="1" id="KW-0175">Coiled coil</keyword>
<feature type="region of interest" description="Disordered" evidence="2">
    <location>
        <begin position="271"/>
        <end position="292"/>
    </location>
</feature>
<evidence type="ECO:0000313" key="4">
    <source>
        <dbReference type="Proteomes" id="UP001178507"/>
    </source>
</evidence>
<evidence type="ECO:0000313" key="3">
    <source>
        <dbReference type="EMBL" id="CAJ1392376.1"/>
    </source>
</evidence>
<feature type="compositionally biased region" description="Polar residues" evidence="2">
    <location>
        <begin position="553"/>
        <end position="565"/>
    </location>
</feature>
<reference evidence="3" key="1">
    <citation type="submission" date="2023-08" db="EMBL/GenBank/DDBJ databases">
        <authorList>
            <person name="Chen Y."/>
            <person name="Shah S."/>
            <person name="Dougan E. K."/>
            <person name="Thang M."/>
            <person name="Chan C."/>
        </authorList>
    </citation>
    <scope>NUCLEOTIDE SEQUENCE</scope>
</reference>
<dbReference type="EMBL" id="CAUJNA010002335">
    <property type="protein sequence ID" value="CAJ1392376.1"/>
    <property type="molecule type" value="Genomic_DNA"/>
</dbReference>
<dbReference type="AlphaFoldDB" id="A0AA36IQZ6"/>
<gene>
    <name evidence="3" type="ORF">EVOR1521_LOCUS17486</name>
</gene>
<feature type="region of interest" description="Disordered" evidence="2">
    <location>
        <begin position="512"/>
        <end position="591"/>
    </location>
</feature>
<proteinExistence type="predicted"/>
<name>A0AA36IQZ6_9DINO</name>
<feature type="region of interest" description="Disordered" evidence="2">
    <location>
        <begin position="310"/>
        <end position="385"/>
    </location>
</feature>
<keyword evidence="4" id="KW-1185">Reference proteome</keyword>
<feature type="compositionally biased region" description="Basic and acidic residues" evidence="2">
    <location>
        <begin position="653"/>
        <end position="669"/>
    </location>
</feature>
<feature type="compositionally biased region" description="Low complexity" evidence="2">
    <location>
        <begin position="578"/>
        <end position="588"/>
    </location>
</feature>
<dbReference type="Proteomes" id="UP001178507">
    <property type="component" value="Unassembled WGS sequence"/>
</dbReference>
<accession>A0AA36IQZ6</accession>
<feature type="coiled-coil region" evidence="1">
    <location>
        <begin position="94"/>
        <end position="209"/>
    </location>
</feature>
<feature type="compositionally biased region" description="Low complexity" evidence="2">
    <location>
        <begin position="514"/>
        <end position="525"/>
    </location>
</feature>
<comment type="caution">
    <text evidence="3">The sequence shown here is derived from an EMBL/GenBank/DDBJ whole genome shotgun (WGS) entry which is preliminary data.</text>
</comment>
<protein>
    <submittedName>
        <fullName evidence="3">Uncharacterized protein</fullName>
    </submittedName>
</protein>
<feature type="region of interest" description="Disordered" evidence="2">
    <location>
        <begin position="640"/>
        <end position="700"/>
    </location>
</feature>
<organism evidence="3 4">
    <name type="scientific">Effrenium voratum</name>
    <dbReference type="NCBI Taxonomy" id="2562239"/>
    <lineage>
        <taxon>Eukaryota</taxon>
        <taxon>Sar</taxon>
        <taxon>Alveolata</taxon>
        <taxon>Dinophyceae</taxon>
        <taxon>Suessiales</taxon>
        <taxon>Symbiodiniaceae</taxon>
        <taxon>Effrenium</taxon>
    </lineage>
</organism>